<gene>
    <name evidence="4" type="ORF">THAOC_34419</name>
</gene>
<evidence type="ECO:0000256" key="1">
    <source>
        <dbReference type="SAM" id="MobiDB-lite"/>
    </source>
</evidence>
<protein>
    <recommendedName>
        <fullName evidence="3">Protein kinase domain-containing protein</fullName>
    </recommendedName>
</protein>
<proteinExistence type="predicted"/>
<evidence type="ECO:0000259" key="3">
    <source>
        <dbReference type="PROSITE" id="PS50011"/>
    </source>
</evidence>
<evidence type="ECO:0000313" key="4">
    <source>
        <dbReference type="EMBL" id="EJK46889.1"/>
    </source>
</evidence>
<dbReference type="SUPFAM" id="SSF56112">
    <property type="entry name" value="Protein kinase-like (PK-like)"/>
    <property type="match status" value="1"/>
</dbReference>
<dbReference type="Gene3D" id="1.10.510.10">
    <property type="entry name" value="Transferase(Phosphotransferase) domain 1"/>
    <property type="match status" value="1"/>
</dbReference>
<reference evidence="4 5" key="1">
    <citation type="journal article" date="2012" name="Genome Biol.">
        <title>Genome and low-iron response of an oceanic diatom adapted to chronic iron limitation.</title>
        <authorList>
            <person name="Lommer M."/>
            <person name="Specht M."/>
            <person name="Roy A.S."/>
            <person name="Kraemer L."/>
            <person name="Andreson R."/>
            <person name="Gutowska M.A."/>
            <person name="Wolf J."/>
            <person name="Bergner S.V."/>
            <person name="Schilhabel M.B."/>
            <person name="Klostermeier U.C."/>
            <person name="Beiko R.G."/>
            <person name="Rosenstiel P."/>
            <person name="Hippler M."/>
            <person name="Laroche J."/>
        </authorList>
    </citation>
    <scope>NUCLEOTIDE SEQUENCE [LARGE SCALE GENOMIC DNA]</scope>
    <source>
        <strain evidence="4 5">CCMP1005</strain>
    </source>
</reference>
<dbReference type="InterPro" id="IPR011009">
    <property type="entry name" value="Kinase-like_dom_sf"/>
</dbReference>
<feature type="signal peptide" evidence="2">
    <location>
        <begin position="1"/>
        <end position="25"/>
    </location>
</feature>
<dbReference type="InterPro" id="IPR008271">
    <property type="entry name" value="Ser/Thr_kinase_AS"/>
</dbReference>
<dbReference type="OrthoDB" id="48890at2759"/>
<sequence length="528" mass="58672">MNRLTKVATAFAAAACCCLRLSADAFHGFHAQGRQRQHLNNRKKSSSMFSSRRLFSPSEGTDRGTVSVGPGGVKLLDQFGNGTFGGVYYAVNEENGDHLIAKCARAATSDDRARQNAASYLQIEAAINSKLCGDSKHKDQRHVAPYVGESQINGTMFLLWERSGEYTLEDYIEMDDGWYQLAIDLGFDIAGFPDDQSLHNELAAAVLRQLLEGVAYCHSLGIVHRDIKPANVLVDPESHTLRYIDFGSACCLDTWAANKLGYKGQNKGPRSILYWPPEEFVDEEHPYAFDIYAVAVTWLRVVLSDDAVGDEAYNKCQDTESCGLGDEDDLFKWRISVRDFGHDLVEYEEFAASHGSLPFGWYSLFGTSRRGISALRLLSRMMEYKPNDRICAAEALTGPYLNADCEAEAPPALPPASQFSLRSHLHRWKIDKDIHGECKIEDLFTEVVAVELDWPLEIVLEPQVTKKQQLGARVSGAGHSATNVRIGDQLLAIGSVDVENVPFQHIIELLGQWQHEKPISLLLIRDSG</sequence>
<dbReference type="EMBL" id="AGNL01047480">
    <property type="protein sequence ID" value="EJK46889.1"/>
    <property type="molecule type" value="Genomic_DNA"/>
</dbReference>
<dbReference type="GO" id="GO:0005524">
    <property type="term" value="F:ATP binding"/>
    <property type="evidence" value="ECO:0007669"/>
    <property type="project" value="InterPro"/>
</dbReference>
<name>K0R4Y1_THAOC</name>
<evidence type="ECO:0000256" key="2">
    <source>
        <dbReference type="SAM" id="SignalP"/>
    </source>
</evidence>
<dbReference type="PROSITE" id="PS50011">
    <property type="entry name" value="PROTEIN_KINASE_DOM"/>
    <property type="match status" value="1"/>
</dbReference>
<dbReference type="Gene3D" id="3.30.200.20">
    <property type="entry name" value="Phosphorylase Kinase, domain 1"/>
    <property type="match status" value="1"/>
</dbReference>
<dbReference type="InterPro" id="IPR000719">
    <property type="entry name" value="Prot_kinase_dom"/>
</dbReference>
<organism evidence="4 5">
    <name type="scientific">Thalassiosira oceanica</name>
    <name type="common">Marine diatom</name>
    <dbReference type="NCBI Taxonomy" id="159749"/>
    <lineage>
        <taxon>Eukaryota</taxon>
        <taxon>Sar</taxon>
        <taxon>Stramenopiles</taxon>
        <taxon>Ochrophyta</taxon>
        <taxon>Bacillariophyta</taxon>
        <taxon>Coscinodiscophyceae</taxon>
        <taxon>Thalassiosirophycidae</taxon>
        <taxon>Thalassiosirales</taxon>
        <taxon>Thalassiosiraceae</taxon>
        <taxon>Thalassiosira</taxon>
    </lineage>
</organism>
<evidence type="ECO:0000313" key="5">
    <source>
        <dbReference type="Proteomes" id="UP000266841"/>
    </source>
</evidence>
<keyword evidence="5" id="KW-1185">Reference proteome</keyword>
<dbReference type="PANTHER" id="PTHR44167:SF24">
    <property type="entry name" value="SERINE_THREONINE-PROTEIN KINASE CHK2"/>
    <property type="match status" value="1"/>
</dbReference>
<feature type="chain" id="PRO_5003836068" description="Protein kinase domain-containing protein" evidence="2">
    <location>
        <begin position="26"/>
        <end position="528"/>
    </location>
</feature>
<feature type="compositionally biased region" description="Basic residues" evidence="1">
    <location>
        <begin position="33"/>
        <end position="45"/>
    </location>
</feature>
<accession>K0R4Y1</accession>
<dbReference type="SUPFAM" id="SSF50156">
    <property type="entry name" value="PDZ domain-like"/>
    <property type="match status" value="1"/>
</dbReference>
<feature type="domain" description="Protein kinase" evidence="3">
    <location>
        <begin position="73"/>
        <end position="401"/>
    </location>
</feature>
<feature type="region of interest" description="Disordered" evidence="1">
    <location>
        <begin position="33"/>
        <end position="67"/>
    </location>
</feature>
<dbReference type="Proteomes" id="UP000266841">
    <property type="component" value="Unassembled WGS sequence"/>
</dbReference>
<dbReference type="eggNOG" id="KOG0594">
    <property type="taxonomic scope" value="Eukaryota"/>
</dbReference>
<comment type="caution">
    <text evidence="4">The sequence shown here is derived from an EMBL/GenBank/DDBJ whole genome shotgun (WGS) entry which is preliminary data.</text>
</comment>
<dbReference type="InterPro" id="IPR036034">
    <property type="entry name" value="PDZ_sf"/>
</dbReference>
<dbReference type="GO" id="GO:0005737">
    <property type="term" value="C:cytoplasm"/>
    <property type="evidence" value="ECO:0007669"/>
    <property type="project" value="TreeGrafter"/>
</dbReference>
<dbReference type="GO" id="GO:0004674">
    <property type="term" value="F:protein serine/threonine kinase activity"/>
    <property type="evidence" value="ECO:0007669"/>
    <property type="project" value="TreeGrafter"/>
</dbReference>
<dbReference type="AlphaFoldDB" id="K0R4Y1"/>
<dbReference type="SMART" id="SM00220">
    <property type="entry name" value="S_TKc"/>
    <property type="match status" value="1"/>
</dbReference>
<dbReference type="GO" id="GO:0005634">
    <property type="term" value="C:nucleus"/>
    <property type="evidence" value="ECO:0007669"/>
    <property type="project" value="TreeGrafter"/>
</dbReference>
<dbReference type="PROSITE" id="PS00108">
    <property type="entry name" value="PROTEIN_KINASE_ST"/>
    <property type="match status" value="1"/>
</dbReference>
<dbReference type="GO" id="GO:0044773">
    <property type="term" value="P:mitotic DNA damage checkpoint signaling"/>
    <property type="evidence" value="ECO:0007669"/>
    <property type="project" value="TreeGrafter"/>
</dbReference>
<dbReference type="Pfam" id="PF00069">
    <property type="entry name" value="Pkinase"/>
    <property type="match status" value="1"/>
</dbReference>
<keyword evidence="2" id="KW-0732">Signal</keyword>
<dbReference type="PANTHER" id="PTHR44167">
    <property type="entry name" value="OVARIAN-SPECIFIC SERINE/THREONINE-PROTEIN KINASE LOK-RELATED"/>
    <property type="match status" value="1"/>
</dbReference>
<feature type="compositionally biased region" description="Low complexity" evidence="1">
    <location>
        <begin position="46"/>
        <end position="58"/>
    </location>
</feature>